<sequence length="626" mass="73227">MKTLNKLLIGIIVVIGVMISILYISTYEVENRLQNNLNRMFLSHVDAVAHHIERFIKKYCKENLYTELKSNPQLRDYLQDALELTTAPPHKFVYILYRDKHGHFRYLLDGSLEDKGEFNQKLDVNSKIWNRAYKSKQALYFSHQDSDILYITYLYPIVLHGSVQGIIAIDFTNELPSTISTIISPLKKVFAYLFFAIFLLLALLAYQGWLYLHTKKSALTDPLTGAYNRNYLHKFLYEINPQEYAILMLDIDHFKKINDNYGHKAGDFVLKNVYKTLHSILRNHDLIFRYGGEEFIIFIKRNGKEENIIQIAERIRTTFYTTAFIYEEHSLKVTVSIGIILHPEKFKSIKDAIKKADEFLYEAKRTGRNKICYNTDYTLTKTKTTREVDIIKDAIDNRRLFIELQPIYDINSMQPVRYEVLVRLKDREGNVIYPGAFLENIAYTTLYNSLTKEVLRQTFDTIQTYKVPLSINLNFSDITDNVVYEMILQEIEKNRELANFLVIELLENEALPTYEEHEDLKKRLQKLKEYGIKIAIDDFGSGYSNFEIFKYLPIDILKIDGTLIKEIEKSKVSYLMVKSITSFAQAINIKVVAEFIENEKILQTVSRLNIQYGQGFYLGKPSKHLQ</sequence>
<dbReference type="PANTHER" id="PTHR33121:SF71">
    <property type="entry name" value="OXYGEN SENSOR PROTEIN DOSP"/>
    <property type="match status" value="1"/>
</dbReference>
<dbReference type="GO" id="GO:0071111">
    <property type="term" value="F:cyclic-guanylate-specific phosphodiesterase activity"/>
    <property type="evidence" value="ECO:0007669"/>
    <property type="project" value="InterPro"/>
</dbReference>
<dbReference type="Proteomes" id="UP000192602">
    <property type="component" value="Unassembled WGS sequence"/>
</dbReference>
<feature type="domain" description="EAL" evidence="2">
    <location>
        <begin position="384"/>
        <end position="626"/>
    </location>
</feature>
<dbReference type="PANTHER" id="PTHR33121">
    <property type="entry name" value="CYCLIC DI-GMP PHOSPHODIESTERASE PDEF"/>
    <property type="match status" value="1"/>
</dbReference>
<feature type="transmembrane region" description="Helical" evidence="1">
    <location>
        <begin position="148"/>
        <end position="169"/>
    </location>
</feature>
<dbReference type="AlphaFoldDB" id="A0A1W1WQG8"/>
<reference evidence="5" key="1">
    <citation type="submission" date="2017-04" db="EMBL/GenBank/DDBJ databases">
        <authorList>
            <person name="Varghese N."/>
            <person name="Submissions S."/>
        </authorList>
    </citation>
    <scope>NUCLEOTIDE SEQUENCE [LARGE SCALE GENOMIC DNA]</scope>
    <source>
        <strain evidence="5">DSM 16512</strain>
    </source>
</reference>
<dbReference type="NCBIfam" id="TIGR00254">
    <property type="entry name" value="GGDEF"/>
    <property type="match status" value="1"/>
</dbReference>
<dbReference type="InterPro" id="IPR029787">
    <property type="entry name" value="Nucleotide_cyclase"/>
</dbReference>
<dbReference type="SUPFAM" id="SSF55073">
    <property type="entry name" value="Nucleotide cyclase"/>
    <property type="match status" value="1"/>
</dbReference>
<name>A0A1W1WQG8_9BACT</name>
<keyword evidence="5" id="KW-1185">Reference proteome</keyword>
<keyword evidence="1" id="KW-0472">Membrane</keyword>
<dbReference type="InterPro" id="IPR000160">
    <property type="entry name" value="GGDEF_dom"/>
</dbReference>
<dbReference type="Gene3D" id="3.30.70.270">
    <property type="match status" value="1"/>
</dbReference>
<dbReference type="InterPro" id="IPR001633">
    <property type="entry name" value="EAL_dom"/>
</dbReference>
<dbReference type="CDD" id="cd01949">
    <property type="entry name" value="GGDEF"/>
    <property type="match status" value="1"/>
</dbReference>
<keyword evidence="1" id="KW-1133">Transmembrane helix</keyword>
<dbReference type="PROSITE" id="PS50883">
    <property type="entry name" value="EAL"/>
    <property type="match status" value="1"/>
</dbReference>
<accession>A0A1W1WQG8</accession>
<evidence type="ECO:0000313" key="5">
    <source>
        <dbReference type="Proteomes" id="UP000192602"/>
    </source>
</evidence>
<evidence type="ECO:0000256" key="1">
    <source>
        <dbReference type="SAM" id="Phobius"/>
    </source>
</evidence>
<dbReference type="STRING" id="1069081.SAMN05660197_0303"/>
<protein>
    <submittedName>
        <fullName evidence="4">Diguanylate cyclase (GGDEF) domain-containing protein</fullName>
    </submittedName>
</protein>
<dbReference type="InterPro" id="IPR050706">
    <property type="entry name" value="Cyclic-di-GMP_PDE-like"/>
</dbReference>
<dbReference type="EMBL" id="FWWZ01000001">
    <property type="protein sequence ID" value="SMC08548.1"/>
    <property type="molecule type" value="Genomic_DNA"/>
</dbReference>
<dbReference type="PROSITE" id="PS50887">
    <property type="entry name" value="GGDEF"/>
    <property type="match status" value="1"/>
</dbReference>
<feature type="domain" description="GGDEF" evidence="3">
    <location>
        <begin position="242"/>
        <end position="376"/>
    </location>
</feature>
<gene>
    <name evidence="4" type="ORF">SAMN05660197_0303</name>
</gene>
<dbReference type="SMART" id="SM00052">
    <property type="entry name" value="EAL"/>
    <property type="match status" value="1"/>
</dbReference>
<organism evidence="4 5">
    <name type="scientific">Nitratiruptor tergarcus DSM 16512</name>
    <dbReference type="NCBI Taxonomy" id="1069081"/>
    <lineage>
        <taxon>Bacteria</taxon>
        <taxon>Pseudomonadati</taxon>
        <taxon>Campylobacterota</taxon>
        <taxon>Epsilonproteobacteria</taxon>
        <taxon>Nautiliales</taxon>
        <taxon>Nitratiruptoraceae</taxon>
        <taxon>Nitratiruptor</taxon>
    </lineage>
</organism>
<dbReference type="RefSeq" id="WP_084274824.1">
    <property type="nucleotide sequence ID" value="NZ_AP026671.1"/>
</dbReference>
<dbReference type="Pfam" id="PF00990">
    <property type="entry name" value="GGDEF"/>
    <property type="match status" value="1"/>
</dbReference>
<dbReference type="FunFam" id="3.30.70.270:FF:000001">
    <property type="entry name" value="Diguanylate cyclase domain protein"/>
    <property type="match status" value="1"/>
</dbReference>
<dbReference type="OrthoDB" id="9790732at2"/>
<proteinExistence type="predicted"/>
<evidence type="ECO:0000259" key="2">
    <source>
        <dbReference type="PROSITE" id="PS50883"/>
    </source>
</evidence>
<dbReference type="CDD" id="cd01948">
    <property type="entry name" value="EAL"/>
    <property type="match status" value="1"/>
</dbReference>
<keyword evidence="1" id="KW-0812">Transmembrane</keyword>
<dbReference type="SUPFAM" id="SSF141868">
    <property type="entry name" value="EAL domain-like"/>
    <property type="match status" value="1"/>
</dbReference>
<dbReference type="Pfam" id="PF00563">
    <property type="entry name" value="EAL"/>
    <property type="match status" value="1"/>
</dbReference>
<feature type="transmembrane region" description="Helical" evidence="1">
    <location>
        <begin position="189"/>
        <end position="212"/>
    </location>
</feature>
<dbReference type="SMART" id="SM00267">
    <property type="entry name" value="GGDEF"/>
    <property type="match status" value="1"/>
</dbReference>
<evidence type="ECO:0000313" key="4">
    <source>
        <dbReference type="EMBL" id="SMC08548.1"/>
    </source>
</evidence>
<dbReference type="Gene3D" id="3.20.20.450">
    <property type="entry name" value="EAL domain"/>
    <property type="match status" value="1"/>
</dbReference>
<evidence type="ECO:0000259" key="3">
    <source>
        <dbReference type="PROSITE" id="PS50887"/>
    </source>
</evidence>
<dbReference type="InterPro" id="IPR035919">
    <property type="entry name" value="EAL_sf"/>
</dbReference>
<dbReference type="InterPro" id="IPR043128">
    <property type="entry name" value="Rev_trsase/Diguanyl_cyclase"/>
</dbReference>
<feature type="transmembrane region" description="Helical" evidence="1">
    <location>
        <begin position="7"/>
        <end position="25"/>
    </location>
</feature>